<organism evidence="1 2">
    <name type="scientific">Corynebacterium intestinale</name>
    <dbReference type="NCBI Taxonomy" id="2943492"/>
    <lineage>
        <taxon>Bacteria</taxon>
        <taxon>Bacillati</taxon>
        <taxon>Actinomycetota</taxon>
        <taxon>Actinomycetes</taxon>
        <taxon>Mycobacteriales</taxon>
        <taxon>Corynebacteriaceae</taxon>
        <taxon>Corynebacterium</taxon>
    </lineage>
</organism>
<dbReference type="EMBL" id="JAMKFF010000008">
    <property type="protein sequence ID" value="MCL8494377.1"/>
    <property type="molecule type" value="Genomic_DNA"/>
</dbReference>
<keyword evidence="2" id="KW-1185">Reference proteome</keyword>
<accession>A0ABT0TBE4</accession>
<gene>
    <name evidence="1" type="ORF">M5J06_09595</name>
</gene>
<name>A0ABT0TBE4_9CORY</name>
<reference evidence="1 2" key="1">
    <citation type="submission" date="2022-05" db="EMBL/GenBank/DDBJ databases">
        <title>Corynebacterium sp. B5-R-101 sp. nov., isolated from human feces.</title>
        <authorList>
            <person name="Shamsuzzaman M."/>
            <person name="Dahal R.H."/>
        </authorList>
    </citation>
    <scope>NUCLEOTIDE SEQUENCE [LARGE SCALE GENOMIC DNA]</scope>
    <source>
        <strain evidence="1 2">B5-R-101</strain>
    </source>
</reference>
<evidence type="ECO:0000313" key="2">
    <source>
        <dbReference type="Proteomes" id="UP001203579"/>
    </source>
</evidence>
<dbReference type="RefSeq" id="WP_246818414.1">
    <property type="nucleotide sequence ID" value="NZ_JAMFTR010000008.1"/>
</dbReference>
<comment type="caution">
    <text evidence="1">The sequence shown here is derived from an EMBL/GenBank/DDBJ whole genome shotgun (WGS) entry which is preliminary data.</text>
</comment>
<proteinExistence type="predicted"/>
<protein>
    <submittedName>
        <fullName evidence="1">Uncharacterized protein</fullName>
    </submittedName>
</protein>
<evidence type="ECO:0000313" key="1">
    <source>
        <dbReference type="EMBL" id="MCL8494377.1"/>
    </source>
</evidence>
<sequence length="173" mass="18854">MNVRPPSFTAPAPNLAFAHSSAPLIAEEDAIPMYTPIPGMSHLQLYVAPQRIRYERQPTAGDLATRKEIHGLVVIVLEVAAALRPLSHLNNPRFAPEIANHVRAWRKAQASSEWRGGMALRSLHARSNGEFFGSVLMGSTRRAFTGAAVGRHLSSFRLLSVGIHPHGNGEPEV</sequence>
<dbReference type="Proteomes" id="UP001203579">
    <property type="component" value="Unassembled WGS sequence"/>
</dbReference>